<comment type="caution">
    <text evidence="3">The sequence shown here is derived from an EMBL/GenBank/DDBJ whole genome shotgun (WGS) entry which is preliminary data.</text>
</comment>
<feature type="signal peptide" evidence="1">
    <location>
        <begin position="1"/>
        <end position="26"/>
    </location>
</feature>
<name>A0ABR9XJF8_9SPHI</name>
<gene>
    <name evidence="3" type="ORF">IRJ18_14165</name>
</gene>
<evidence type="ECO:0000256" key="1">
    <source>
        <dbReference type="SAM" id="SignalP"/>
    </source>
</evidence>
<keyword evidence="4" id="KW-1185">Reference proteome</keyword>
<dbReference type="CDD" id="cd00603">
    <property type="entry name" value="IPT_PCSR"/>
    <property type="match status" value="1"/>
</dbReference>
<dbReference type="SUPFAM" id="SSF81296">
    <property type="entry name" value="E set domains"/>
    <property type="match status" value="2"/>
</dbReference>
<keyword evidence="1" id="KW-0732">Signal</keyword>
<dbReference type="InterPro" id="IPR002909">
    <property type="entry name" value="IPT_dom"/>
</dbReference>
<dbReference type="EMBL" id="JADFFM010000002">
    <property type="protein sequence ID" value="MBE9667514.1"/>
    <property type="molecule type" value="Genomic_DNA"/>
</dbReference>
<protein>
    <submittedName>
        <fullName evidence="3">IPT/TIG domain-containing protein</fullName>
    </submittedName>
</protein>
<evidence type="ECO:0000313" key="4">
    <source>
        <dbReference type="Proteomes" id="UP000632774"/>
    </source>
</evidence>
<dbReference type="PROSITE" id="PS51257">
    <property type="entry name" value="PROKAR_LIPOPROTEIN"/>
    <property type="match status" value="1"/>
</dbReference>
<feature type="domain" description="IPT/TIG" evidence="2">
    <location>
        <begin position="200"/>
        <end position="281"/>
    </location>
</feature>
<sequence>MTSLNSKTLKVFGLLLLFLTAASSCKNNDVINPVTPTSTLTGTIDGKTLDISQAAISSTFFSTAGDNVSALQTTAVADAGASSLTFYIPDISVADNTITPKLGTSSNPGNANLKVQGAGATTTVTQVYVSYKTGGNTYYAISGTVTVTTDNTKVTVKWNLTFTDATGRTFTSTGSFIIYNYKAVTKPKTEITDPTPVAARPTIDNIASNFGAAGDSVVIAGTNFSTTLTDNIVKFNGVAATVKSATATKLVVTVPSTGSTGAVSVKVKNSETTTGPIFTYVASPIISGVTPLSGKAGAVMTIIGNNFSTVLTDDVVTINGTAAVVLTSSVDRMTVTVPQGVTTGQVVVKIRGKVATVTPGISTLFTVTL</sequence>
<proteinExistence type="predicted"/>
<dbReference type="SMART" id="SM00429">
    <property type="entry name" value="IPT"/>
    <property type="match status" value="2"/>
</dbReference>
<dbReference type="Proteomes" id="UP000632774">
    <property type="component" value="Unassembled WGS sequence"/>
</dbReference>
<accession>A0ABR9XJF8</accession>
<dbReference type="InterPro" id="IPR014756">
    <property type="entry name" value="Ig_E-set"/>
</dbReference>
<dbReference type="Pfam" id="PF01833">
    <property type="entry name" value="TIG"/>
    <property type="match status" value="2"/>
</dbReference>
<feature type="chain" id="PRO_5045873301" evidence="1">
    <location>
        <begin position="27"/>
        <end position="369"/>
    </location>
</feature>
<dbReference type="Gene3D" id="2.60.40.10">
    <property type="entry name" value="Immunoglobulins"/>
    <property type="match status" value="2"/>
</dbReference>
<reference evidence="3 4" key="1">
    <citation type="submission" date="2020-10" db="EMBL/GenBank/DDBJ databases">
        <title>Mucilaginibacter mali sp. nov., isolated from rhizosphere soil of apple orchard.</title>
        <authorList>
            <person name="Lee J.-S."/>
            <person name="Kim H.S."/>
            <person name="Kim J.-S."/>
        </authorList>
    </citation>
    <scope>NUCLEOTIDE SEQUENCE [LARGE SCALE GENOMIC DNA]</scope>
    <source>
        <strain evidence="3 4">KCTC 23157</strain>
    </source>
</reference>
<evidence type="ECO:0000259" key="2">
    <source>
        <dbReference type="SMART" id="SM00429"/>
    </source>
</evidence>
<feature type="domain" description="IPT/TIG" evidence="2">
    <location>
        <begin position="283"/>
        <end position="368"/>
    </location>
</feature>
<evidence type="ECO:0000313" key="3">
    <source>
        <dbReference type="EMBL" id="MBE9667514.1"/>
    </source>
</evidence>
<organism evidence="3 4">
    <name type="scientific">Mucilaginibacter boryungensis</name>
    <dbReference type="NCBI Taxonomy" id="768480"/>
    <lineage>
        <taxon>Bacteria</taxon>
        <taxon>Pseudomonadati</taxon>
        <taxon>Bacteroidota</taxon>
        <taxon>Sphingobacteriia</taxon>
        <taxon>Sphingobacteriales</taxon>
        <taxon>Sphingobacteriaceae</taxon>
        <taxon>Mucilaginibacter</taxon>
    </lineage>
</organism>
<dbReference type="InterPro" id="IPR013783">
    <property type="entry name" value="Ig-like_fold"/>
</dbReference>
<dbReference type="RefSeq" id="WP_194106976.1">
    <property type="nucleotide sequence ID" value="NZ_JADFFM010000002.1"/>
</dbReference>